<protein>
    <submittedName>
        <fullName evidence="2">Uncharacterized protein</fullName>
    </submittedName>
</protein>
<evidence type="ECO:0000256" key="1">
    <source>
        <dbReference type="SAM" id="MobiDB-lite"/>
    </source>
</evidence>
<keyword evidence="3" id="KW-1185">Reference proteome</keyword>
<evidence type="ECO:0000313" key="2">
    <source>
        <dbReference type="EMBL" id="CAK5274648.1"/>
    </source>
</evidence>
<comment type="caution">
    <text evidence="2">The sequence shown here is derived from an EMBL/GenBank/DDBJ whole genome shotgun (WGS) entry which is preliminary data.</text>
</comment>
<feature type="region of interest" description="Disordered" evidence="1">
    <location>
        <begin position="294"/>
        <end position="327"/>
    </location>
</feature>
<gene>
    <name evidence="2" type="ORF">MYCIT1_LOCUS21933</name>
</gene>
<feature type="region of interest" description="Disordered" evidence="1">
    <location>
        <begin position="1"/>
        <end position="31"/>
    </location>
</feature>
<feature type="region of interest" description="Disordered" evidence="1">
    <location>
        <begin position="340"/>
        <end position="364"/>
    </location>
</feature>
<sequence>MAPPPSSLRGLPGTGPRARAQSDALPPSFAPPVNTPLYSHASSYRSLQMELLIYSPSVKMVSRPYTTNQALAVFSDQDIVSGKVILDPSCQVGRLSVTIEGAFLYSTEKPNDDIAPYGTIPAKRKHVFFSSSKVTQVAATDAREPRSTLREISVTWESADITENPSFLEIPIILHPDTGFHSLSAVAGNDSSWLEIPLKTDRPIAFRCAVTLPTSVTFSRASSIPYFVVFTTTPRSGTMAREIAADATISISIFSQITITETAALPITPPITPLSESSSDSLPMSQPRTRLLRRVRSRTSPWSPRAADGDVPDAPLPRLPTQTAFSDTQTIHSSMFIGFPKRPRHQQQGGPNEHPTLESQRALPDGLHKDKIQLRRDMLPTIDWAGISVKYYMDISVLFGQDEVRGRVPLRMI</sequence>
<proteinExistence type="predicted"/>
<organism evidence="2 3">
    <name type="scientific">Mycena citricolor</name>
    <dbReference type="NCBI Taxonomy" id="2018698"/>
    <lineage>
        <taxon>Eukaryota</taxon>
        <taxon>Fungi</taxon>
        <taxon>Dikarya</taxon>
        <taxon>Basidiomycota</taxon>
        <taxon>Agaricomycotina</taxon>
        <taxon>Agaricomycetes</taxon>
        <taxon>Agaricomycetidae</taxon>
        <taxon>Agaricales</taxon>
        <taxon>Marasmiineae</taxon>
        <taxon>Mycenaceae</taxon>
        <taxon>Mycena</taxon>
    </lineage>
</organism>
<dbReference type="AlphaFoldDB" id="A0AAD2HEF9"/>
<dbReference type="EMBL" id="CAVNYO010000403">
    <property type="protein sequence ID" value="CAK5274648.1"/>
    <property type="molecule type" value="Genomic_DNA"/>
</dbReference>
<accession>A0AAD2HEF9</accession>
<dbReference type="Proteomes" id="UP001295794">
    <property type="component" value="Unassembled WGS sequence"/>
</dbReference>
<name>A0AAD2HEF9_9AGAR</name>
<evidence type="ECO:0000313" key="3">
    <source>
        <dbReference type="Proteomes" id="UP001295794"/>
    </source>
</evidence>
<reference evidence="2" key="1">
    <citation type="submission" date="2023-11" db="EMBL/GenBank/DDBJ databases">
        <authorList>
            <person name="De Vega J J."/>
            <person name="De Vega J J."/>
        </authorList>
    </citation>
    <scope>NUCLEOTIDE SEQUENCE</scope>
</reference>